<dbReference type="GO" id="GO:0031410">
    <property type="term" value="C:cytoplasmic vesicle"/>
    <property type="evidence" value="ECO:0007669"/>
    <property type="project" value="TreeGrafter"/>
</dbReference>
<dbReference type="EMBL" id="CP003837">
    <property type="protein sequence ID" value="AGH43652.1"/>
    <property type="molecule type" value="Genomic_DNA"/>
</dbReference>
<dbReference type="Proteomes" id="UP000011864">
    <property type="component" value="Chromosome"/>
</dbReference>
<dbReference type="PATRIC" id="fig|1129794.4.peg.1529"/>
<accession>M4RYW4</accession>
<evidence type="ECO:0000313" key="1">
    <source>
        <dbReference type="EMBL" id="AGH43652.1"/>
    </source>
</evidence>
<dbReference type="Pfam" id="PF22352">
    <property type="entry name" value="K319L-like_PKD"/>
    <property type="match status" value="2"/>
</dbReference>
<dbReference type="STRING" id="1129794.C427_1543"/>
<dbReference type="KEGG" id="gps:C427_1543"/>
<dbReference type="PANTHER" id="PTHR46182:SF2">
    <property type="entry name" value="FI19480P1"/>
    <property type="match status" value="1"/>
</dbReference>
<organism evidence="1 2">
    <name type="scientific">Paraglaciecola psychrophila 170</name>
    <dbReference type="NCBI Taxonomy" id="1129794"/>
    <lineage>
        <taxon>Bacteria</taxon>
        <taxon>Pseudomonadati</taxon>
        <taxon>Pseudomonadota</taxon>
        <taxon>Gammaproteobacteria</taxon>
        <taxon>Alteromonadales</taxon>
        <taxon>Alteromonadaceae</taxon>
        <taxon>Paraglaciecola</taxon>
    </lineage>
</organism>
<dbReference type="InterPro" id="IPR013783">
    <property type="entry name" value="Ig-like_fold"/>
</dbReference>
<dbReference type="InterPro" id="IPR029865">
    <property type="entry name" value="KIAA0319-like"/>
</dbReference>
<evidence type="ECO:0000313" key="2">
    <source>
        <dbReference type="Proteomes" id="UP000011864"/>
    </source>
</evidence>
<dbReference type="GO" id="GO:0016020">
    <property type="term" value="C:membrane"/>
    <property type="evidence" value="ECO:0007669"/>
    <property type="project" value="TreeGrafter"/>
</dbReference>
<dbReference type="eggNOG" id="COG5184">
    <property type="taxonomic scope" value="Bacteria"/>
</dbReference>
<dbReference type="RefSeq" id="WP_015430579.1">
    <property type="nucleotide sequence ID" value="NC_020514.1"/>
</dbReference>
<dbReference type="AlphaFoldDB" id="M4RYW4"/>
<name>M4RYW4_9ALTE</name>
<dbReference type="HOGENOM" id="CLU_1000576_0_0_6"/>
<protein>
    <submittedName>
        <fullName evidence="1">Uncharacterized protein</fullName>
    </submittedName>
</protein>
<dbReference type="PANTHER" id="PTHR46182">
    <property type="entry name" value="FI19480P1"/>
    <property type="match status" value="1"/>
</dbReference>
<keyword evidence="2" id="KW-1185">Reference proteome</keyword>
<sequence>MFVHYHDYPASLFNYFVSRPFLIGCSGSALDSDTDASNPKVLVNAGADRTVDEQTIVILSAQASGQTDALTYAWRASPDITITLDDASLSTATFTAAVTTEILTYTFTVDVTDASVNRGNDSVVYRINPINITPRALIQVSQFEELARNQFPAGYEVVLDATMSSDTDSLDINNPIAAYLWQQTAGESVLTGISLQGCSLAFTTPILVAANSVSFSLTVTDQEGAEDVASVTLNIQSAANTLPEVNAGISHQVFTGESINLNGIASSTIAASRPLVFS</sequence>
<dbReference type="Gene3D" id="2.60.40.10">
    <property type="entry name" value="Immunoglobulins"/>
    <property type="match status" value="2"/>
</dbReference>
<reference evidence="1 2" key="1">
    <citation type="journal article" date="2013" name="Genome Announc.">
        <title>Complete Genome Sequence of Glaciecola psychrophila Strain 170T.</title>
        <authorList>
            <person name="Yin J."/>
            <person name="Chen J."/>
            <person name="Liu G."/>
            <person name="Yu Y."/>
            <person name="Song L."/>
            <person name="Wang X."/>
            <person name="Qu X."/>
        </authorList>
    </citation>
    <scope>NUCLEOTIDE SEQUENCE [LARGE SCALE GENOMIC DNA]</scope>
    <source>
        <strain evidence="1 2">170</strain>
    </source>
</reference>
<gene>
    <name evidence="1" type="ORF">C427_1543</name>
</gene>
<proteinExistence type="predicted"/>